<feature type="non-terminal residue" evidence="3">
    <location>
        <position position="1"/>
    </location>
</feature>
<evidence type="ECO:0000259" key="2">
    <source>
        <dbReference type="PROSITE" id="PS50158"/>
    </source>
</evidence>
<dbReference type="AlphaFoldDB" id="A0A7J9I568"/>
<dbReference type="GO" id="GO:0008270">
    <property type="term" value="F:zinc ion binding"/>
    <property type="evidence" value="ECO:0007669"/>
    <property type="project" value="UniProtKB-KW"/>
</dbReference>
<dbReference type="PROSITE" id="PS50158">
    <property type="entry name" value="ZF_CCHC"/>
    <property type="match status" value="1"/>
</dbReference>
<dbReference type="EMBL" id="JABFAD010000013">
    <property type="protein sequence ID" value="MBA0816305.1"/>
    <property type="molecule type" value="Genomic_DNA"/>
</dbReference>
<protein>
    <recommendedName>
        <fullName evidence="2">CCHC-type domain-containing protein</fullName>
    </recommendedName>
</protein>
<reference evidence="3 4" key="1">
    <citation type="journal article" date="2019" name="Genome Biol. Evol.">
        <title>Insights into the evolution of the New World diploid cottons (Gossypium, subgenus Houzingenia) based on genome sequencing.</title>
        <authorList>
            <person name="Grover C.E."/>
            <person name="Arick M.A. 2nd"/>
            <person name="Thrash A."/>
            <person name="Conover J.L."/>
            <person name="Sanders W.S."/>
            <person name="Peterson D.G."/>
            <person name="Frelichowski J.E."/>
            <person name="Scheffler J.A."/>
            <person name="Scheffler B.E."/>
            <person name="Wendel J.F."/>
        </authorList>
    </citation>
    <scope>NUCLEOTIDE SEQUENCE [LARGE SCALE GENOMIC DNA]</scope>
    <source>
        <strain evidence="3">0</strain>
        <tissue evidence="3">Leaf</tissue>
    </source>
</reference>
<name>A0A7J9I568_9ROSI</name>
<dbReference type="Proteomes" id="UP000593560">
    <property type="component" value="Unassembled WGS sequence"/>
</dbReference>
<evidence type="ECO:0000313" key="4">
    <source>
        <dbReference type="Proteomes" id="UP000593560"/>
    </source>
</evidence>
<dbReference type="InterPro" id="IPR001878">
    <property type="entry name" value="Znf_CCHC"/>
</dbReference>
<gene>
    <name evidence="3" type="ORF">Gohar_000983</name>
</gene>
<dbReference type="GO" id="GO:0003676">
    <property type="term" value="F:nucleic acid binding"/>
    <property type="evidence" value="ECO:0007669"/>
    <property type="project" value="InterPro"/>
</dbReference>
<keyword evidence="1" id="KW-0862">Zinc</keyword>
<accession>A0A7J9I568</accession>
<dbReference type="InterPro" id="IPR025836">
    <property type="entry name" value="Zn_knuckle_CX2CX4HX4C"/>
</dbReference>
<dbReference type="Pfam" id="PF14392">
    <property type="entry name" value="zf-CCHC_4"/>
    <property type="match status" value="1"/>
</dbReference>
<keyword evidence="1" id="KW-0479">Metal-binding</keyword>
<organism evidence="3 4">
    <name type="scientific">Gossypium harknessii</name>
    <dbReference type="NCBI Taxonomy" id="34285"/>
    <lineage>
        <taxon>Eukaryota</taxon>
        <taxon>Viridiplantae</taxon>
        <taxon>Streptophyta</taxon>
        <taxon>Embryophyta</taxon>
        <taxon>Tracheophyta</taxon>
        <taxon>Spermatophyta</taxon>
        <taxon>Magnoliopsida</taxon>
        <taxon>eudicotyledons</taxon>
        <taxon>Gunneridae</taxon>
        <taxon>Pentapetalae</taxon>
        <taxon>rosids</taxon>
        <taxon>malvids</taxon>
        <taxon>Malvales</taxon>
        <taxon>Malvaceae</taxon>
        <taxon>Malvoideae</taxon>
        <taxon>Gossypium</taxon>
    </lineage>
</organism>
<keyword evidence="4" id="KW-1185">Reference proteome</keyword>
<proteinExistence type="predicted"/>
<evidence type="ECO:0000313" key="3">
    <source>
        <dbReference type="EMBL" id="MBA0816305.1"/>
    </source>
</evidence>
<keyword evidence="1" id="KW-0863">Zinc-finger</keyword>
<sequence>LWKTTKKFDIKDAGQNLLLITFKDEVNLELILEWRPLSLRRRVFTSKNSNNKLWVPFKYELLTASCYDCGHIGHGIKDCSKICEEQRAKLETSITIALKAESNLKGKENHTFLFEIRNKLVKKLYIGQVEEEEDQRFLMINQSTLINSEKVETTGARLMEIGNWRKSRNFGEFEQPIFK</sequence>
<comment type="caution">
    <text evidence="3">The sequence shown here is derived from an EMBL/GenBank/DDBJ whole genome shotgun (WGS) entry which is preliminary data.</text>
</comment>
<evidence type="ECO:0000256" key="1">
    <source>
        <dbReference type="PROSITE-ProRule" id="PRU00047"/>
    </source>
</evidence>
<feature type="domain" description="CCHC-type" evidence="2">
    <location>
        <begin position="66"/>
        <end position="81"/>
    </location>
</feature>